<feature type="compositionally biased region" description="Polar residues" evidence="8">
    <location>
        <begin position="705"/>
        <end position="728"/>
    </location>
</feature>
<feature type="compositionally biased region" description="Gly residues" evidence="8">
    <location>
        <begin position="268"/>
        <end position="278"/>
    </location>
</feature>
<sequence length="772" mass="81707">MKKIKATKENIALALITILSAVLNLWNLSIEGTANSYYAAAVKSMTMSFKNFFFVSFDPAGFVTIDKPPLGFWLQAISAKIFGYSGWSIILPQALAGVISVVLIYHIVKRSFGSAAGLISALALAITPVFVAVSRNNSVDNTLVMVLLLACWALTVAAEKGKLKYLILSMVLVGVGFNIKMLQAYMIAPALYITYLLSTATSIKKRIINLIISTFILIAVSLSWAVVVDLVPASNRPYVDSSTNNTVMELIVGHNGLERVSLSSSSNGNGGPGGGSGAKGERPSMPQGNSNSSSATTDNQSGNTSSSTQSNQSGSNNQGTDSNAQDGNGQMAPGGNGQFTPPSGGMGPGGNMQGGGGMGGGSGLQGSFGGQTTSSITRLFSKNILSDQIVWFIPLAMFGFLAAAIKEKLSFRLDNIKKQQLVLWAMWFLPVFVYFSFNTGTFHPYYLTMLAPPTAALAGIGITYMWKMHKEGGWKSWFLPVALLANGLAQMLMLYYFVDTSSIIKILAALVIVLCFGSSIVLLILNLMNIGKKELEDEASSKKHSKVLKLKKILVSLAVAGLMVTPFVGSAATLVYPVNNSFPAAGLELLSGSSSGEGMMGKGMENTKDSALVSFLEKNKTANQKYLLVVANANSASEIIIQTGEPVMAIGGFLGNDKSITLDQFKELVKKGEVRYVMTGGMGGGGNSSASSEIMSWVQQNGTVVSSSEYSNSTDENAPTDNNSTADQSSNSKANSNSSTQDDQTNQRDGGFGRNSGTLYDLQAYTDSVSSK</sequence>
<dbReference type="GO" id="GO:0010041">
    <property type="term" value="P:response to iron(III) ion"/>
    <property type="evidence" value="ECO:0007669"/>
    <property type="project" value="TreeGrafter"/>
</dbReference>
<name>A0A410DMQ4_9CLOT</name>
<feature type="domain" description="Putative mannosyltransferase YkcA/B-like C-terminal" evidence="11">
    <location>
        <begin position="612"/>
        <end position="701"/>
    </location>
</feature>
<organism evidence="12 13">
    <name type="scientific">Clostridium manihotivorum</name>
    <dbReference type="NCBI Taxonomy" id="2320868"/>
    <lineage>
        <taxon>Bacteria</taxon>
        <taxon>Bacillati</taxon>
        <taxon>Bacillota</taxon>
        <taxon>Clostridia</taxon>
        <taxon>Eubacteriales</taxon>
        <taxon>Clostridiaceae</taxon>
        <taxon>Clostridium</taxon>
    </lineage>
</organism>
<feature type="compositionally biased region" description="Low complexity" evidence="8">
    <location>
        <begin position="729"/>
        <end position="739"/>
    </location>
</feature>
<dbReference type="Pfam" id="PF24878">
    <property type="entry name" value="YkcB_C"/>
    <property type="match status" value="1"/>
</dbReference>
<evidence type="ECO:0000313" key="12">
    <source>
        <dbReference type="EMBL" id="QAA30345.1"/>
    </source>
</evidence>
<evidence type="ECO:0000256" key="1">
    <source>
        <dbReference type="ARBA" id="ARBA00004651"/>
    </source>
</evidence>
<dbReference type="RefSeq" id="WP_128210796.1">
    <property type="nucleotide sequence ID" value="NZ_CP025746.1"/>
</dbReference>
<comment type="subcellular location">
    <subcellularLocation>
        <location evidence="1">Cell membrane</location>
        <topology evidence="1">Multi-pass membrane protein</topology>
    </subcellularLocation>
</comment>
<dbReference type="AlphaFoldDB" id="A0A410DMQ4"/>
<keyword evidence="6 9" id="KW-1133">Transmembrane helix</keyword>
<dbReference type="Pfam" id="PF13231">
    <property type="entry name" value="PMT_2"/>
    <property type="match status" value="1"/>
</dbReference>
<evidence type="ECO:0000259" key="10">
    <source>
        <dbReference type="Pfam" id="PF13231"/>
    </source>
</evidence>
<dbReference type="GO" id="GO:0005886">
    <property type="term" value="C:plasma membrane"/>
    <property type="evidence" value="ECO:0007669"/>
    <property type="project" value="UniProtKB-SubCell"/>
</dbReference>
<dbReference type="InterPro" id="IPR056785">
    <property type="entry name" value="YkcA/B-like_C"/>
</dbReference>
<feature type="domain" description="Glycosyltransferase RgtA/B/C/D-like" evidence="10">
    <location>
        <begin position="66"/>
        <end position="224"/>
    </location>
</feature>
<feature type="compositionally biased region" description="Polar residues" evidence="8">
    <location>
        <begin position="286"/>
        <end position="295"/>
    </location>
</feature>
<feature type="transmembrane region" description="Helical" evidence="9">
    <location>
        <begin position="81"/>
        <end position="105"/>
    </location>
</feature>
<dbReference type="Proteomes" id="UP000286268">
    <property type="component" value="Chromosome"/>
</dbReference>
<dbReference type="KEGG" id="cmah:C1I91_00845"/>
<keyword evidence="4 12" id="KW-0808">Transferase</keyword>
<dbReference type="PANTHER" id="PTHR33908:SF3">
    <property type="entry name" value="UNDECAPRENYL PHOSPHATE-ALPHA-4-AMINO-4-DEOXY-L-ARABINOSE ARABINOSYL TRANSFERASE"/>
    <property type="match status" value="1"/>
</dbReference>
<evidence type="ECO:0000256" key="4">
    <source>
        <dbReference type="ARBA" id="ARBA00022679"/>
    </source>
</evidence>
<dbReference type="GO" id="GO:0016763">
    <property type="term" value="F:pentosyltransferase activity"/>
    <property type="evidence" value="ECO:0007669"/>
    <property type="project" value="TreeGrafter"/>
</dbReference>
<feature type="transmembrane region" description="Helical" evidence="9">
    <location>
        <begin position="421"/>
        <end position="437"/>
    </location>
</feature>
<keyword evidence="3 12" id="KW-0328">Glycosyltransferase</keyword>
<dbReference type="InterPro" id="IPR038731">
    <property type="entry name" value="RgtA/B/C-like"/>
</dbReference>
<evidence type="ECO:0000256" key="2">
    <source>
        <dbReference type="ARBA" id="ARBA00022475"/>
    </source>
</evidence>
<feature type="transmembrane region" description="Helical" evidence="9">
    <location>
        <begin position="389"/>
        <end position="409"/>
    </location>
</feature>
<dbReference type="GO" id="GO:0009103">
    <property type="term" value="P:lipopolysaccharide biosynthetic process"/>
    <property type="evidence" value="ECO:0007669"/>
    <property type="project" value="UniProtKB-ARBA"/>
</dbReference>
<feature type="transmembrane region" description="Helical" evidence="9">
    <location>
        <begin position="503"/>
        <end position="525"/>
    </location>
</feature>
<dbReference type="OrthoDB" id="9810398at2"/>
<feature type="transmembrane region" description="Helical" evidence="9">
    <location>
        <begin position="112"/>
        <end position="133"/>
    </location>
</feature>
<feature type="compositionally biased region" description="Low complexity" evidence="8">
    <location>
        <begin position="296"/>
        <end position="323"/>
    </location>
</feature>
<accession>A0A410DMQ4</accession>
<feature type="transmembrane region" description="Helical" evidence="9">
    <location>
        <begin position="163"/>
        <end position="179"/>
    </location>
</feature>
<evidence type="ECO:0000256" key="7">
    <source>
        <dbReference type="ARBA" id="ARBA00023136"/>
    </source>
</evidence>
<feature type="transmembrane region" description="Helical" evidence="9">
    <location>
        <begin position="139"/>
        <end position="156"/>
    </location>
</feature>
<evidence type="ECO:0000256" key="8">
    <source>
        <dbReference type="SAM" id="MobiDB-lite"/>
    </source>
</evidence>
<dbReference type="EMBL" id="CP025746">
    <property type="protein sequence ID" value="QAA30345.1"/>
    <property type="molecule type" value="Genomic_DNA"/>
</dbReference>
<dbReference type="PANTHER" id="PTHR33908">
    <property type="entry name" value="MANNOSYLTRANSFERASE YKCB-RELATED"/>
    <property type="match status" value="1"/>
</dbReference>
<feature type="transmembrane region" description="Helical" evidence="9">
    <location>
        <begin position="477"/>
        <end position="497"/>
    </location>
</feature>
<reference evidence="12 13" key="1">
    <citation type="submission" date="2018-01" db="EMBL/GenBank/DDBJ databases">
        <title>Genome Sequencing and Assembly of Anaerobacter polyendosporus strain CT4.</title>
        <authorList>
            <person name="Tachaapaikoon C."/>
            <person name="Sutheeworapong S."/>
            <person name="Jenjaroenpun P."/>
            <person name="Wongsurawat T."/>
            <person name="Nookeaw I."/>
            <person name="Cheawchanlertfa P."/>
            <person name="Kosugi A."/>
            <person name="Cheevadhanarak S."/>
            <person name="Ratanakhanokchai K."/>
        </authorList>
    </citation>
    <scope>NUCLEOTIDE SEQUENCE [LARGE SCALE GENOMIC DNA]</scope>
    <source>
        <strain evidence="12 13">CT4</strain>
    </source>
</reference>
<keyword evidence="7 9" id="KW-0472">Membrane</keyword>
<feature type="transmembrane region" description="Helical" evidence="9">
    <location>
        <begin position="443"/>
        <end position="465"/>
    </location>
</feature>
<protein>
    <submittedName>
        <fullName evidence="12">Dolichyl-phosphate-mannose--protein mannosyltransferase</fullName>
    </submittedName>
</protein>
<keyword evidence="5 9" id="KW-0812">Transmembrane</keyword>
<evidence type="ECO:0000259" key="11">
    <source>
        <dbReference type="Pfam" id="PF24878"/>
    </source>
</evidence>
<feature type="transmembrane region" description="Helical" evidence="9">
    <location>
        <begin position="553"/>
        <end position="576"/>
    </location>
</feature>
<feature type="region of interest" description="Disordered" evidence="8">
    <location>
        <begin position="705"/>
        <end position="772"/>
    </location>
</feature>
<feature type="region of interest" description="Disordered" evidence="8">
    <location>
        <begin position="261"/>
        <end position="367"/>
    </location>
</feature>
<proteinExistence type="predicted"/>
<keyword evidence="13" id="KW-1185">Reference proteome</keyword>
<evidence type="ECO:0000256" key="3">
    <source>
        <dbReference type="ARBA" id="ARBA00022676"/>
    </source>
</evidence>
<evidence type="ECO:0000256" key="5">
    <source>
        <dbReference type="ARBA" id="ARBA00022692"/>
    </source>
</evidence>
<gene>
    <name evidence="12" type="ORF">C1I91_00845</name>
</gene>
<evidence type="ECO:0000256" key="9">
    <source>
        <dbReference type="SAM" id="Phobius"/>
    </source>
</evidence>
<evidence type="ECO:0000313" key="13">
    <source>
        <dbReference type="Proteomes" id="UP000286268"/>
    </source>
</evidence>
<feature type="compositionally biased region" description="Gly residues" evidence="8">
    <location>
        <begin position="344"/>
        <end position="367"/>
    </location>
</feature>
<evidence type="ECO:0000256" key="6">
    <source>
        <dbReference type="ARBA" id="ARBA00022989"/>
    </source>
</evidence>
<feature type="transmembrane region" description="Helical" evidence="9">
    <location>
        <begin position="210"/>
        <end position="231"/>
    </location>
</feature>
<keyword evidence="2" id="KW-1003">Cell membrane</keyword>
<dbReference type="InterPro" id="IPR050297">
    <property type="entry name" value="LipidA_mod_glycosyltrf_83"/>
</dbReference>